<evidence type="ECO:0000256" key="2">
    <source>
        <dbReference type="ARBA" id="ARBA00022670"/>
    </source>
</evidence>
<keyword evidence="2 5" id="KW-0645">Protease</keyword>
<dbReference type="GO" id="GO:0004252">
    <property type="term" value="F:serine-type endopeptidase activity"/>
    <property type="evidence" value="ECO:0007669"/>
    <property type="project" value="UniProtKB-UniRule"/>
</dbReference>
<evidence type="ECO:0000256" key="5">
    <source>
        <dbReference type="PROSITE-ProRule" id="PRU01240"/>
    </source>
</evidence>
<evidence type="ECO:0000256" key="1">
    <source>
        <dbReference type="ARBA" id="ARBA00011073"/>
    </source>
</evidence>
<dbReference type="Proteomes" id="UP000191554">
    <property type="component" value="Unassembled WGS sequence"/>
</dbReference>
<evidence type="ECO:0000313" key="8">
    <source>
        <dbReference type="Proteomes" id="UP000191554"/>
    </source>
</evidence>
<feature type="active site" description="Charge relay system" evidence="5">
    <location>
        <position position="11"/>
    </location>
</feature>
<keyword evidence="8" id="KW-1185">Reference proteome</keyword>
<reference evidence="7 8" key="1">
    <citation type="submission" date="2017-03" db="EMBL/GenBank/DDBJ databases">
        <title>Genome sequence of Clostridium hungatei DSM 14427.</title>
        <authorList>
            <person name="Poehlein A."/>
            <person name="Daniel R."/>
        </authorList>
    </citation>
    <scope>NUCLEOTIDE SEQUENCE [LARGE SCALE GENOMIC DNA]</scope>
    <source>
        <strain evidence="7 8">DSM 14427</strain>
    </source>
</reference>
<evidence type="ECO:0000313" key="7">
    <source>
        <dbReference type="EMBL" id="OPX43737.1"/>
    </source>
</evidence>
<dbReference type="RefSeq" id="WP_165755737.1">
    <property type="nucleotide sequence ID" value="NZ_MZGX01000015.1"/>
</dbReference>
<dbReference type="Pfam" id="PF00082">
    <property type="entry name" value="Peptidase_S8"/>
    <property type="match status" value="1"/>
</dbReference>
<organism evidence="7 8">
    <name type="scientific">Ruminiclostridium hungatei</name>
    <name type="common">Clostridium hungatei</name>
    <dbReference type="NCBI Taxonomy" id="48256"/>
    <lineage>
        <taxon>Bacteria</taxon>
        <taxon>Bacillati</taxon>
        <taxon>Bacillota</taxon>
        <taxon>Clostridia</taxon>
        <taxon>Eubacteriales</taxon>
        <taxon>Oscillospiraceae</taxon>
        <taxon>Ruminiclostridium</taxon>
    </lineage>
</organism>
<dbReference type="PROSITE" id="PS51892">
    <property type="entry name" value="SUBTILASE"/>
    <property type="match status" value="1"/>
</dbReference>
<sequence length="549" mass="61418">MNRQVKIVIIDDGINEKLYNTGSLWLNLEVTRDLQIRQREDYSPYEPSHGTACGAIIKKYSTDAELGSIKVLNETGRGVRDQLITALCWCTDNDIKLINLSLGTIDFRDYEAVRKAVNYAVSKGVIIIAACNNGNLFTQPASLSDVIGVKCDMDGKLKEGQYRYNCYPLDGIDITACASHFLVKYDDTGKKTAPCNSFAAPMITAEACNILQHNPSISFQEMRRKLAEGAENALPENWHANMYPRADWIENAIVFNTSCSKNSTVNIPYSGVVKSVIDIRCSKSEEGMGKVLEYLKKSKAILNGIDTVIANLAHSTCAANDTSLLDLVCFLESMDKNLVCLDDNWPYQNIFYDDSRERIKVFHPSVYANVTSGEKTYIDVPVIAICDFSGTEFLNSIGRLKDIFRENGYNAIAVSDTCKGIAAGIEYLPCMGNALWDESVHISLEHLNRIYDPDIILLGIDALNREIDYLKALENKYEVDIKICIPKEKNHCVHDINNLGTRSKNMLVLTGDGQESCEKIINISDEFHVEMLYKYIVELFDKNSKLSGE</sequence>
<dbReference type="PANTHER" id="PTHR43806:SF11">
    <property type="entry name" value="CEREVISIN-RELATED"/>
    <property type="match status" value="1"/>
</dbReference>
<proteinExistence type="inferred from homology"/>
<protein>
    <submittedName>
        <fullName evidence="7">Subtilisin BL</fullName>
        <ecNumber evidence="7">3.4.21.62</ecNumber>
    </submittedName>
</protein>
<keyword evidence="3 5" id="KW-0378">Hydrolase</keyword>
<dbReference type="EC" id="3.4.21.62" evidence="7"/>
<gene>
    <name evidence="7" type="ORF">CLHUN_24570</name>
</gene>
<dbReference type="GO" id="GO:0006508">
    <property type="term" value="P:proteolysis"/>
    <property type="evidence" value="ECO:0007669"/>
    <property type="project" value="UniProtKB-KW"/>
</dbReference>
<comment type="similarity">
    <text evidence="1 5">Belongs to the peptidase S8 family.</text>
</comment>
<dbReference type="STRING" id="48256.CLHUN_24570"/>
<evidence type="ECO:0000256" key="3">
    <source>
        <dbReference type="ARBA" id="ARBA00022801"/>
    </source>
</evidence>
<feature type="active site" description="Charge relay system" evidence="5">
    <location>
        <position position="197"/>
    </location>
</feature>
<dbReference type="PANTHER" id="PTHR43806">
    <property type="entry name" value="PEPTIDASE S8"/>
    <property type="match status" value="1"/>
</dbReference>
<dbReference type="InterPro" id="IPR000209">
    <property type="entry name" value="Peptidase_S8/S53_dom"/>
</dbReference>
<comment type="caution">
    <text evidence="7">The sequence shown here is derived from an EMBL/GenBank/DDBJ whole genome shotgun (WGS) entry which is preliminary data.</text>
</comment>
<dbReference type="EMBL" id="MZGX01000015">
    <property type="protein sequence ID" value="OPX43737.1"/>
    <property type="molecule type" value="Genomic_DNA"/>
</dbReference>
<dbReference type="InterPro" id="IPR034067">
    <property type="entry name" value="Serine_protease_KerA-like_dom"/>
</dbReference>
<evidence type="ECO:0000256" key="4">
    <source>
        <dbReference type="ARBA" id="ARBA00022825"/>
    </source>
</evidence>
<dbReference type="AlphaFoldDB" id="A0A1V4SKH0"/>
<feature type="active site" description="Charge relay system" evidence="5">
    <location>
        <position position="49"/>
    </location>
</feature>
<dbReference type="CDD" id="cd07492">
    <property type="entry name" value="Peptidases_S8_8"/>
    <property type="match status" value="1"/>
</dbReference>
<dbReference type="InterPro" id="IPR050131">
    <property type="entry name" value="Peptidase_S8_subtilisin-like"/>
</dbReference>
<name>A0A1V4SKH0_RUMHU</name>
<dbReference type="Gene3D" id="3.40.50.200">
    <property type="entry name" value="Peptidase S8/S53 domain"/>
    <property type="match status" value="1"/>
</dbReference>
<dbReference type="SUPFAM" id="SSF52743">
    <property type="entry name" value="Subtilisin-like"/>
    <property type="match status" value="1"/>
</dbReference>
<dbReference type="InterPro" id="IPR036852">
    <property type="entry name" value="Peptidase_S8/S53_dom_sf"/>
</dbReference>
<feature type="domain" description="Peptidase S8/S53" evidence="6">
    <location>
        <begin position="3"/>
        <end position="233"/>
    </location>
</feature>
<evidence type="ECO:0000259" key="6">
    <source>
        <dbReference type="Pfam" id="PF00082"/>
    </source>
</evidence>
<keyword evidence="4 5" id="KW-0720">Serine protease</keyword>
<accession>A0A1V4SKH0</accession>